<keyword evidence="3" id="KW-1185">Reference proteome</keyword>
<feature type="region of interest" description="Disordered" evidence="1">
    <location>
        <begin position="9"/>
        <end position="31"/>
    </location>
</feature>
<dbReference type="AlphaFoldDB" id="A0AAE1CYU1"/>
<reference evidence="2" key="1">
    <citation type="journal article" date="2023" name="G3 (Bethesda)">
        <title>A reference genome for the long-term kleptoplast-retaining sea slug Elysia crispata morphotype clarki.</title>
        <authorList>
            <person name="Eastman K.E."/>
            <person name="Pendleton A.L."/>
            <person name="Shaikh M.A."/>
            <person name="Suttiyut T."/>
            <person name="Ogas R."/>
            <person name="Tomko P."/>
            <person name="Gavelis G."/>
            <person name="Widhalm J.R."/>
            <person name="Wisecaver J.H."/>
        </authorList>
    </citation>
    <scope>NUCLEOTIDE SEQUENCE</scope>
    <source>
        <strain evidence="2">ECLA1</strain>
    </source>
</reference>
<proteinExistence type="predicted"/>
<evidence type="ECO:0000313" key="2">
    <source>
        <dbReference type="EMBL" id="KAK3744694.1"/>
    </source>
</evidence>
<evidence type="ECO:0000256" key="1">
    <source>
        <dbReference type="SAM" id="MobiDB-lite"/>
    </source>
</evidence>
<name>A0AAE1CYU1_9GAST</name>
<comment type="caution">
    <text evidence="2">The sequence shown here is derived from an EMBL/GenBank/DDBJ whole genome shotgun (WGS) entry which is preliminary data.</text>
</comment>
<evidence type="ECO:0000313" key="3">
    <source>
        <dbReference type="Proteomes" id="UP001283361"/>
    </source>
</evidence>
<gene>
    <name evidence="2" type="ORF">RRG08_062343</name>
</gene>
<sequence length="140" mass="15450">MCPLKALAADGRQPGVKDQRKNNGGYKLENRDSPMVQRSISIEKYIVPASEEGGLFATLKYRLESSDWLSGKETSSNNRMEDLEFCHLQRPLLPSSPNGYLLLACEHATSSGYKEVLAKMAIKSLDALTTIACQRLTGMP</sequence>
<dbReference type="Proteomes" id="UP001283361">
    <property type="component" value="Unassembled WGS sequence"/>
</dbReference>
<protein>
    <submittedName>
        <fullName evidence="2">Uncharacterized protein</fullName>
    </submittedName>
</protein>
<accession>A0AAE1CYU1</accession>
<organism evidence="2 3">
    <name type="scientific">Elysia crispata</name>
    <name type="common">lettuce slug</name>
    <dbReference type="NCBI Taxonomy" id="231223"/>
    <lineage>
        <taxon>Eukaryota</taxon>
        <taxon>Metazoa</taxon>
        <taxon>Spiralia</taxon>
        <taxon>Lophotrochozoa</taxon>
        <taxon>Mollusca</taxon>
        <taxon>Gastropoda</taxon>
        <taxon>Heterobranchia</taxon>
        <taxon>Euthyneura</taxon>
        <taxon>Panpulmonata</taxon>
        <taxon>Sacoglossa</taxon>
        <taxon>Placobranchoidea</taxon>
        <taxon>Plakobranchidae</taxon>
        <taxon>Elysia</taxon>
    </lineage>
</organism>
<dbReference type="EMBL" id="JAWDGP010006253">
    <property type="protein sequence ID" value="KAK3744694.1"/>
    <property type="molecule type" value="Genomic_DNA"/>
</dbReference>